<dbReference type="AlphaFoldDB" id="A0A0A9FG19"/>
<reference evidence="1" key="2">
    <citation type="journal article" date="2015" name="Data Brief">
        <title>Shoot transcriptome of the giant reed, Arundo donax.</title>
        <authorList>
            <person name="Barrero R.A."/>
            <person name="Guerrero F.D."/>
            <person name="Moolhuijzen P."/>
            <person name="Goolsby J.A."/>
            <person name="Tidwell J."/>
            <person name="Bellgard S.E."/>
            <person name="Bellgard M.I."/>
        </authorList>
    </citation>
    <scope>NUCLEOTIDE SEQUENCE</scope>
    <source>
        <tissue evidence="1">Shoot tissue taken approximately 20 cm above the soil surface</tissue>
    </source>
</reference>
<name>A0A0A9FG19_ARUDO</name>
<protein>
    <submittedName>
        <fullName evidence="1">Uncharacterized protein</fullName>
    </submittedName>
</protein>
<sequence length="34" mass="3994">MCQALTWTTILLKVENVMSNYLYNFDFTTSCTLQ</sequence>
<proteinExistence type="predicted"/>
<reference evidence="1" key="1">
    <citation type="submission" date="2014-09" db="EMBL/GenBank/DDBJ databases">
        <authorList>
            <person name="Magalhaes I.L.F."/>
            <person name="Oliveira U."/>
            <person name="Santos F.R."/>
            <person name="Vidigal T.H.D.A."/>
            <person name="Brescovit A.D."/>
            <person name="Santos A.J."/>
        </authorList>
    </citation>
    <scope>NUCLEOTIDE SEQUENCE</scope>
    <source>
        <tissue evidence="1">Shoot tissue taken approximately 20 cm above the soil surface</tissue>
    </source>
</reference>
<organism evidence="1">
    <name type="scientific">Arundo donax</name>
    <name type="common">Giant reed</name>
    <name type="synonym">Donax arundinaceus</name>
    <dbReference type="NCBI Taxonomy" id="35708"/>
    <lineage>
        <taxon>Eukaryota</taxon>
        <taxon>Viridiplantae</taxon>
        <taxon>Streptophyta</taxon>
        <taxon>Embryophyta</taxon>
        <taxon>Tracheophyta</taxon>
        <taxon>Spermatophyta</taxon>
        <taxon>Magnoliopsida</taxon>
        <taxon>Liliopsida</taxon>
        <taxon>Poales</taxon>
        <taxon>Poaceae</taxon>
        <taxon>PACMAD clade</taxon>
        <taxon>Arundinoideae</taxon>
        <taxon>Arundineae</taxon>
        <taxon>Arundo</taxon>
    </lineage>
</organism>
<accession>A0A0A9FG19</accession>
<dbReference type="EMBL" id="GBRH01186599">
    <property type="protein sequence ID" value="JAE11297.1"/>
    <property type="molecule type" value="Transcribed_RNA"/>
</dbReference>
<evidence type="ECO:0000313" key="1">
    <source>
        <dbReference type="EMBL" id="JAE11297.1"/>
    </source>
</evidence>